<evidence type="ECO:0000256" key="1">
    <source>
        <dbReference type="SAM" id="Phobius"/>
    </source>
</evidence>
<reference evidence="2 3" key="1">
    <citation type="submission" date="2020-08" db="EMBL/GenBank/DDBJ databases">
        <title>Genomic Encyclopedia of Type Strains, Phase IV (KMG-IV): sequencing the most valuable type-strain genomes for metagenomic binning, comparative biology and taxonomic classification.</title>
        <authorList>
            <person name="Goeker M."/>
        </authorList>
    </citation>
    <scope>NUCLEOTIDE SEQUENCE [LARGE SCALE GENOMIC DNA]</scope>
    <source>
        <strain evidence="2 3">DSM 19371</strain>
    </source>
</reference>
<keyword evidence="1" id="KW-0472">Membrane</keyword>
<gene>
    <name evidence="2" type="ORF">GGQ90_004426</name>
</gene>
<keyword evidence="1" id="KW-0812">Transmembrane</keyword>
<proteinExistence type="predicted"/>
<evidence type="ECO:0000313" key="3">
    <source>
        <dbReference type="Proteomes" id="UP000590524"/>
    </source>
</evidence>
<accession>A0A7W6LUD0</accession>
<name>A0A7W6LUD0_9SPHN</name>
<sequence length="211" mass="23160">MSINDMFANESVGRTSRRELLRSFAIAGAGSAIVIAPWSEALTALQRQYADAPVTLRRSRESRDLSRDRFQSAEIAFAGTEAGFFRRHVRTTLHQAGAVAKLALCAYLLDVGFSDAWNAEHIRQDIAKALAYANATGFGLDCPDMARLAVILTPYWKWGYPHLIGDPPMDDGGFSPDQVCLLIRALLDRVHDVTGHARLATADQRNTTIAS</sequence>
<keyword evidence="3" id="KW-1185">Reference proteome</keyword>
<dbReference type="InterPro" id="IPR006311">
    <property type="entry name" value="TAT_signal"/>
</dbReference>
<comment type="caution">
    <text evidence="2">The sequence shown here is derived from an EMBL/GenBank/DDBJ whole genome shotgun (WGS) entry which is preliminary data.</text>
</comment>
<dbReference type="RefSeq" id="WP_188083961.1">
    <property type="nucleotide sequence ID" value="NZ_JACIEU010000023.1"/>
</dbReference>
<protein>
    <submittedName>
        <fullName evidence="2">Uncharacterized protein</fullName>
    </submittedName>
</protein>
<dbReference type="EMBL" id="JACIEU010000023">
    <property type="protein sequence ID" value="MBB4150619.1"/>
    <property type="molecule type" value="Genomic_DNA"/>
</dbReference>
<organism evidence="2 3">
    <name type="scientific">Sphingobium scionense</name>
    <dbReference type="NCBI Taxonomy" id="1404341"/>
    <lineage>
        <taxon>Bacteria</taxon>
        <taxon>Pseudomonadati</taxon>
        <taxon>Pseudomonadota</taxon>
        <taxon>Alphaproteobacteria</taxon>
        <taxon>Sphingomonadales</taxon>
        <taxon>Sphingomonadaceae</taxon>
        <taxon>Sphingobium</taxon>
    </lineage>
</organism>
<keyword evidence="1" id="KW-1133">Transmembrane helix</keyword>
<evidence type="ECO:0000313" key="2">
    <source>
        <dbReference type="EMBL" id="MBB4150619.1"/>
    </source>
</evidence>
<feature type="transmembrane region" description="Helical" evidence="1">
    <location>
        <begin position="20"/>
        <end position="38"/>
    </location>
</feature>
<dbReference type="PROSITE" id="PS51318">
    <property type="entry name" value="TAT"/>
    <property type="match status" value="1"/>
</dbReference>
<dbReference type="Proteomes" id="UP000590524">
    <property type="component" value="Unassembled WGS sequence"/>
</dbReference>
<dbReference type="AlphaFoldDB" id="A0A7W6LUD0"/>